<dbReference type="GO" id="GO:0015074">
    <property type="term" value="P:DNA integration"/>
    <property type="evidence" value="ECO:0007669"/>
    <property type="project" value="InterPro"/>
</dbReference>
<feature type="domain" description="Tyr recombinase" evidence="4">
    <location>
        <begin position="224"/>
        <end position="417"/>
    </location>
</feature>
<dbReference type="Gene3D" id="1.10.443.10">
    <property type="entry name" value="Intergrase catalytic core"/>
    <property type="match status" value="1"/>
</dbReference>
<gene>
    <name evidence="5" type="ORF">EZS27_024984</name>
</gene>
<sequence>MCKLCVRFFTRKNMYDYANNGVTIASILDNRKEIKRGTYPIKVRVTFNRERKYYSTGKNLSVADWEKLPTSKSKVLLAIRGDIQSCFDRVKTIVQDLINEGDFTFSSLNVRLGKGVSESLNDMFKVKIESLLQEERIGSYNYYSDTLKVVEDFAGKQIPVASITDDWLKRFEKHLLKNGRSYTTIGMRCRAIRAIMNNAKEAGIIKENQYPFGRGKYEIPTGQGRKLALTIQQIKALVTYTDGSEGTEHYRDLWFFSYLCNGINFADIINLKYSNIQNGEIFFIRAKTIRTSKVKKEICAVITPEMQTIIDKWGNLDKQPDSYIFGFLKGDETAMQISMRIRDVISCCNKYLRKIGKAIGIAGLSTYTARHSYATVLKRSGTNIAYISESLGHNDLKTTENYLASFEKEERVKNARILTNFGE</sequence>
<dbReference type="InterPro" id="IPR002104">
    <property type="entry name" value="Integrase_catalytic"/>
</dbReference>
<keyword evidence="2" id="KW-0238">DNA-binding</keyword>
<dbReference type="PANTHER" id="PTHR30349:SF64">
    <property type="entry name" value="PROPHAGE INTEGRASE INTD-RELATED"/>
    <property type="match status" value="1"/>
</dbReference>
<protein>
    <submittedName>
        <fullName evidence="5">Tyrosine recombinase XerC</fullName>
    </submittedName>
</protein>
<proteinExistence type="inferred from homology"/>
<dbReference type="InterPro" id="IPR010998">
    <property type="entry name" value="Integrase_recombinase_N"/>
</dbReference>
<evidence type="ECO:0000256" key="3">
    <source>
        <dbReference type="ARBA" id="ARBA00023172"/>
    </source>
</evidence>
<dbReference type="Pfam" id="PF00589">
    <property type="entry name" value="Phage_integrase"/>
    <property type="match status" value="1"/>
</dbReference>
<dbReference type="GO" id="GO:0003677">
    <property type="term" value="F:DNA binding"/>
    <property type="evidence" value="ECO:0007669"/>
    <property type="project" value="UniProtKB-KW"/>
</dbReference>
<dbReference type="Pfam" id="PF13102">
    <property type="entry name" value="Phage_int_SAM_5"/>
    <property type="match status" value="1"/>
</dbReference>
<dbReference type="InterPro" id="IPR025269">
    <property type="entry name" value="SAM-like_dom"/>
</dbReference>
<dbReference type="EMBL" id="SNRY01002282">
    <property type="protein sequence ID" value="KAA6325841.1"/>
    <property type="molecule type" value="Genomic_DNA"/>
</dbReference>
<dbReference type="InterPro" id="IPR035386">
    <property type="entry name" value="Arm-DNA-bind_5"/>
</dbReference>
<dbReference type="Pfam" id="PF17293">
    <property type="entry name" value="Arm-DNA-bind_5"/>
    <property type="match status" value="1"/>
</dbReference>
<reference evidence="5" key="1">
    <citation type="submission" date="2019-03" db="EMBL/GenBank/DDBJ databases">
        <title>Single cell metagenomics reveals metabolic interactions within the superorganism composed of flagellate Streblomastix strix and complex community of Bacteroidetes bacteria on its surface.</title>
        <authorList>
            <person name="Treitli S.C."/>
            <person name="Kolisko M."/>
            <person name="Husnik F."/>
            <person name="Keeling P."/>
            <person name="Hampl V."/>
        </authorList>
    </citation>
    <scope>NUCLEOTIDE SEQUENCE</scope>
    <source>
        <strain evidence="5">STM</strain>
    </source>
</reference>
<organism evidence="5">
    <name type="scientific">termite gut metagenome</name>
    <dbReference type="NCBI Taxonomy" id="433724"/>
    <lineage>
        <taxon>unclassified sequences</taxon>
        <taxon>metagenomes</taxon>
        <taxon>organismal metagenomes</taxon>
    </lineage>
</organism>
<comment type="similarity">
    <text evidence="1">Belongs to the 'phage' integrase family.</text>
</comment>
<evidence type="ECO:0000313" key="5">
    <source>
        <dbReference type="EMBL" id="KAA6325841.1"/>
    </source>
</evidence>
<dbReference type="PANTHER" id="PTHR30349">
    <property type="entry name" value="PHAGE INTEGRASE-RELATED"/>
    <property type="match status" value="1"/>
</dbReference>
<name>A0A5J4QYP1_9ZZZZ</name>
<evidence type="ECO:0000256" key="1">
    <source>
        <dbReference type="ARBA" id="ARBA00008857"/>
    </source>
</evidence>
<dbReference type="PROSITE" id="PS51898">
    <property type="entry name" value="TYR_RECOMBINASE"/>
    <property type="match status" value="1"/>
</dbReference>
<evidence type="ECO:0000256" key="2">
    <source>
        <dbReference type="ARBA" id="ARBA00023125"/>
    </source>
</evidence>
<dbReference type="GO" id="GO:0006310">
    <property type="term" value="P:DNA recombination"/>
    <property type="evidence" value="ECO:0007669"/>
    <property type="project" value="UniProtKB-KW"/>
</dbReference>
<comment type="caution">
    <text evidence="5">The sequence shown here is derived from an EMBL/GenBank/DDBJ whole genome shotgun (WGS) entry which is preliminary data.</text>
</comment>
<evidence type="ECO:0000259" key="4">
    <source>
        <dbReference type="PROSITE" id="PS51898"/>
    </source>
</evidence>
<dbReference type="SUPFAM" id="SSF56349">
    <property type="entry name" value="DNA breaking-rejoining enzymes"/>
    <property type="match status" value="1"/>
</dbReference>
<dbReference type="InterPro" id="IPR011010">
    <property type="entry name" value="DNA_brk_join_enz"/>
</dbReference>
<dbReference type="InterPro" id="IPR050090">
    <property type="entry name" value="Tyrosine_recombinase_XerCD"/>
</dbReference>
<keyword evidence="3" id="KW-0233">DNA recombination</keyword>
<dbReference type="Gene3D" id="1.10.150.130">
    <property type="match status" value="1"/>
</dbReference>
<dbReference type="AlphaFoldDB" id="A0A5J4QYP1"/>
<dbReference type="InterPro" id="IPR013762">
    <property type="entry name" value="Integrase-like_cat_sf"/>
</dbReference>
<accession>A0A5J4QYP1</accession>